<dbReference type="InterPro" id="IPR020846">
    <property type="entry name" value="MFS_dom"/>
</dbReference>
<evidence type="ECO:0000256" key="4">
    <source>
        <dbReference type="ARBA" id="ARBA00023136"/>
    </source>
</evidence>
<feature type="compositionally biased region" description="Polar residues" evidence="5">
    <location>
        <begin position="1"/>
        <end position="18"/>
    </location>
</feature>
<feature type="transmembrane region" description="Helical" evidence="6">
    <location>
        <begin position="341"/>
        <end position="364"/>
    </location>
</feature>
<feature type="domain" description="Major facilitator superfamily (MFS) profile" evidence="7">
    <location>
        <begin position="33"/>
        <end position="434"/>
    </location>
</feature>
<feature type="region of interest" description="Disordered" evidence="5">
    <location>
        <begin position="1"/>
        <end position="22"/>
    </location>
</feature>
<keyword evidence="9" id="KW-1185">Reference proteome</keyword>
<feature type="transmembrane region" description="Helical" evidence="6">
    <location>
        <begin position="376"/>
        <end position="398"/>
    </location>
</feature>
<feature type="transmembrane region" description="Helical" evidence="6">
    <location>
        <begin position="312"/>
        <end position="335"/>
    </location>
</feature>
<dbReference type="PANTHER" id="PTHR11662:SF450">
    <property type="entry name" value="BLR1003 PROTEIN"/>
    <property type="match status" value="1"/>
</dbReference>
<feature type="transmembrane region" description="Helical" evidence="6">
    <location>
        <begin position="410"/>
        <end position="430"/>
    </location>
</feature>
<name>A0ABT4VA84_9PSEU</name>
<feature type="transmembrane region" description="Helical" evidence="6">
    <location>
        <begin position="100"/>
        <end position="125"/>
    </location>
</feature>
<feature type="transmembrane region" description="Helical" evidence="6">
    <location>
        <begin position="242"/>
        <end position="262"/>
    </location>
</feature>
<keyword evidence="4 6" id="KW-0472">Membrane</keyword>
<dbReference type="InterPro" id="IPR050382">
    <property type="entry name" value="MFS_Na/Anion_cotransporter"/>
</dbReference>
<keyword evidence="2 6" id="KW-0812">Transmembrane</keyword>
<reference evidence="8 9" key="1">
    <citation type="submission" date="2022-11" db="EMBL/GenBank/DDBJ databases">
        <title>Draft genome sequence of Saccharopolyspora sp. WRP15-2 isolated from rhizosphere soils of wild rice in Thailand.</title>
        <authorList>
            <person name="Duangmal K."/>
            <person name="Kammanee S."/>
            <person name="Muangham S."/>
        </authorList>
    </citation>
    <scope>NUCLEOTIDE SEQUENCE [LARGE SCALE GENOMIC DNA]</scope>
    <source>
        <strain evidence="8 9">WRP15-2</strain>
    </source>
</reference>
<sequence>MPEAPSNPTSPAARTSVTTPPPLPDSRRVAWSLTGLIVVLYILNASDKAVFGLIAQPLREDLGLSSAEIGFTGSVFFLAYALGGFFAGPLNRMVSLRWSIAIIAIAWGAVMLPLILWATFAVLLLSRMALGFTEGPTLALIYTAAYSWHPPERRGLPGALITSGTAIAKMAVVPVLAIVLAAYGWRATILVLAVASVVWCVPWLAAWRPGPHLAVGERTSTVDEVAGVGAVPWRRVLTTRTFIGCAFVAISAYILITVVLTWLPSYFEKGLGYSRLQSGTMFAIPSVVGLVALVGGSLLSDRAVARGVSIRIVRVVLPCLGVVLSGVLLMGLPWLGSAPLAVAAVSLAYGLVLAIFPLVNTAIVETCPAAQIPGTLGAFLAIQSLGGVIGPWATGFLLDASATPADGYTTTFQLIGMLSAICAAAAIIVVDPVRDREKLSG</sequence>
<dbReference type="InterPro" id="IPR011701">
    <property type="entry name" value="MFS"/>
</dbReference>
<dbReference type="Proteomes" id="UP001210380">
    <property type="component" value="Unassembled WGS sequence"/>
</dbReference>
<dbReference type="Gene3D" id="1.20.1250.20">
    <property type="entry name" value="MFS general substrate transporter like domains"/>
    <property type="match status" value="2"/>
</dbReference>
<dbReference type="RefSeq" id="WP_270953963.1">
    <property type="nucleotide sequence ID" value="NZ_JAQGLA010000116.1"/>
</dbReference>
<feature type="transmembrane region" description="Helical" evidence="6">
    <location>
        <begin position="67"/>
        <end position="88"/>
    </location>
</feature>
<protein>
    <submittedName>
        <fullName evidence="8">MFS transporter</fullName>
    </submittedName>
</protein>
<evidence type="ECO:0000259" key="7">
    <source>
        <dbReference type="PROSITE" id="PS50850"/>
    </source>
</evidence>
<feature type="transmembrane region" description="Helical" evidence="6">
    <location>
        <begin position="159"/>
        <end position="183"/>
    </location>
</feature>
<evidence type="ECO:0000256" key="3">
    <source>
        <dbReference type="ARBA" id="ARBA00022989"/>
    </source>
</evidence>
<dbReference type="Pfam" id="PF07690">
    <property type="entry name" value="MFS_1"/>
    <property type="match status" value="1"/>
</dbReference>
<comment type="subcellular location">
    <subcellularLocation>
        <location evidence="1">Cell membrane</location>
        <topology evidence="1">Multi-pass membrane protein</topology>
    </subcellularLocation>
</comment>
<evidence type="ECO:0000256" key="2">
    <source>
        <dbReference type="ARBA" id="ARBA00022692"/>
    </source>
</evidence>
<dbReference type="PANTHER" id="PTHR11662">
    <property type="entry name" value="SOLUTE CARRIER FAMILY 17"/>
    <property type="match status" value="1"/>
</dbReference>
<proteinExistence type="predicted"/>
<feature type="transmembrane region" description="Helical" evidence="6">
    <location>
        <begin position="189"/>
        <end position="207"/>
    </location>
</feature>
<evidence type="ECO:0000313" key="8">
    <source>
        <dbReference type="EMBL" id="MDA3630738.1"/>
    </source>
</evidence>
<dbReference type="SUPFAM" id="SSF103473">
    <property type="entry name" value="MFS general substrate transporter"/>
    <property type="match status" value="1"/>
</dbReference>
<evidence type="ECO:0000313" key="9">
    <source>
        <dbReference type="Proteomes" id="UP001210380"/>
    </source>
</evidence>
<keyword evidence="3 6" id="KW-1133">Transmembrane helix</keyword>
<dbReference type="InterPro" id="IPR036259">
    <property type="entry name" value="MFS_trans_sf"/>
</dbReference>
<organism evidence="8 9">
    <name type="scientific">Saccharopolyspora oryzae</name>
    <dbReference type="NCBI Taxonomy" id="2997343"/>
    <lineage>
        <taxon>Bacteria</taxon>
        <taxon>Bacillati</taxon>
        <taxon>Actinomycetota</taxon>
        <taxon>Actinomycetes</taxon>
        <taxon>Pseudonocardiales</taxon>
        <taxon>Pseudonocardiaceae</taxon>
        <taxon>Saccharopolyspora</taxon>
    </lineage>
</organism>
<evidence type="ECO:0000256" key="6">
    <source>
        <dbReference type="SAM" id="Phobius"/>
    </source>
</evidence>
<gene>
    <name evidence="8" type="ORF">OU415_35300</name>
</gene>
<comment type="caution">
    <text evidence="8">The sequence shown here is derived from an EMBL/GenBank/DDBJ whole genome shotgun (WGS) entry which is preliminary data.</text>
</comment>
<accession>A0ABT4VA84</accession>
<dbReference type="EMBL" id="JAQGLA010000116">
    <property type="protein sequence ID" value="MDA3630738.1"/>
    <property type="molecule type" value="Genomic_DNA"/>
</dbReference>
<evidence type="ECO:0000256" key="1">
    <source>
        <dbReference type="ARBA" id="ARBA00004651"/>
    </source>
</evidence>
<dbReference type="PROSITE" id="PS50850">
    <property type="entry name" value="MFS"/>
    <property type="match status" value="1"/>
</dbReference>
<feature type="transmembrane region" description="Helical" evidence="6">
    <location>
        <begin position="282"/>
        <end position="300"/>
    </location>
</feature>
<evidence type="ECO:0000256" key="5">
    <source>
        <dbReference type="SAM" id="MobiDB-lite"/>
    </source>
</evidence>